<dbReference type="PANTHER" id="PTHR30411:SF0">
    <property type="entry name" value="CYS-TRNA(PRO)_CYS-TRNA(CYS) DEACYLASE YBAK"/>
    <property type="match status" value="1"/>
</dbReference>
<evidence type="ECO:0000313" key="2">
    <source>
        <dbReference type="EMBL" id="GAA4651837.1"/>
    </source>
</evidence>
<dbReference type="InterPro" id="IPR036754">
    <property type="entry name" value="YbaK/aa-tRNA-synt-asso_dom_sf"/>
</dbReference>
<dbReference type="CDD" id="cd04332">
    <property type="entry name" value="YbaK_like"/>
    <property type="match status" value="1"/>
</dbReference>
<accession>A0ABP8V7I0</accession>
<feature type="domain" description="YbaK/aminoacyl-tRNA synthetase-associated" evidence="1">
    <location>
        <begin position="50"/>
        <end position="147"/>
    </location>
</feature>
<dbReference type="Proteomes" id="UP001500604">
    <property type="component" value="Unassembled WGS sequence"/>
</dbReference>
<proteinExistence type="predicted"/>
<organism evidence="2 3">
    <name type="scientific">Kistimonas scapharcae</name>
    <dbReference type="NCBI Taxonomy" id="1036133"/>
    <lineage>
        <taxon>Bacteria</taxon>
        <taxon>Pseudomonadati</taxon>
        <taxon>Pseudomonadota</taxon>
        <taxon>Gammaproteobacteria</taxon>
        <taxon>Oceanospirillales</taxon>
        <taxon>Endozoicomonadaceae</taxon>
        <taxon>Kistimonas</taxon>
    </lineage>
</organism>
<comment type="caution">
    <text evidence="2">The sequence shown here is derived from an EMBL/GenBank/DDBJ whole genome shotgun (WGS) entry which is preliminary data.</text>
</comment>
<dbReference type="Pfam" id="PF04073">
    <property type="entry name" value="tRNA_edit"/>
    <property type="match status" value="1"/>
</dbReference>
<evidence type="ECO:0000313" key="3">
    <source>
        <dbReference type="Proteomes" id="UP001500604"/>
    </source>
</evidence>
<keyword evidence="3" id="KW-1185">Reference proteome</keyword>
<dbReference type="InterPro" id="IPR007214">
    <property type="entry name" value="YbaK/aa-tRNA-synth-assoc-dom"/>
</dbReference>
<gene>
    <name evidence="2" type="ORF">GCM10023116_41210</name>
</gene>
<dbReference type="RefSeq" id="WP_345198292.1">
    <property type="nucleotide sequence ID" value="NZ_BAABFL010000464.1"/>
</dbReference>
<dbReference type="Gene3D" id="3.90.960.10">
    <property type="entry name" value="YbaK/aminoacyl-tRNA synthetase-associated domain"/>
    <property type="match status" value="1"/>
</dbReference>
<dbReference type="PANTHER" id="PTHR30411">
    <property type="entry name" value="CYTOPLASMIC PROTEIN"/>
    <property type="match status" value="1"/>
</dbReference>
<reference evidence="3" key="1">
    <citation type="journal article" date="2019" name="Int. J. Syst. Evol. Microbiol.">
        <title>The Global Catalogue of Microorganisms (GCM) 10K type strain sequencing project: providing services to taxonomists for standard genome sequencing and annotation.</title>
        <authorList>
            <consortium name="The Broad Institute Genomics Platform"/>
            <consortium name="The Broad Institute Genome Sequencing Center for Infectious Disease"/>
            <person name="Wu L."/>
            <person name="Ma J."/>
        </authorList>
    </citation>
    <scope>NUCLEOTIDE SEQUENCE [LARGE SCALE GENOMIC DNA]</scope>
    <source>
        <strain evidence="3">JCM 17805</strain>
    </source>
</reference>
<dbReference type="EMBL" id="BAABFL010000464">
    <property type="protein sequence ID" value="GAA4651837.1"/>
    <property type="molecule type" value="Genomic_DNA"/>
</dbReference>
<protein>
    <submittedName>
        <fullName evidence="2">YbaK/EbsC family protein</fullName>
    </submittedName>
</protein>
<evidence type="ECO:0000259" key="1">
    <source>
        <dbReference type="Pfam" id="PF04073"/>
    </source>
</evidence>
<sequence length="166" mass="18647">MRERLEQIYQRTLSQLNEAGVDWQCWEHEPILDFETDARITEALGWTAEPSKSLFLHLKDGRYCIYLTHRDARLDSKAVRQLLGSRPSVCSPETMQEVTGCLPGAVCPLGQNADIVMVVDSRLKGCKEIMFTPGLPEMTVAIAVKDLDAVLSVLPNPVFWLEEESA</sequence>
<dbReference type="SUPFAM" id="SSF55826">
    <property type="entry name" value="YbaK/ProRS associated domain"/>
    <property type="match status" value="1"/>
</dbReference>
<name>A0ABP8V7I0_9GAMM</name>